<feature type="compositionally biased region" description="Acidic residues" evidence="1">
    <location>
        <begin position="312"/>
        <end position="329"/>
    </location>
</feature>
<evidence type="ECO:0000256" key="1">
    <source>
        <dbReference type="SAM" id="MobiDB-lite"/>
    </source>
</evidence>
<dbReference type="EMBL" id="PP926263">
    <property type="protein sequence ID" value="XBY85592.1"/>
    <property type="molecule type" value="Genomic_RNA"/>
</dbReference>
<protein>
    <submittedName>
        <fullName evidence="2">Uncharacterized protein</fullName>
    </submittedName>
</protein>
<organism evidence="2">
    <name type="scientific">Exserohilum turcicum narnavirus 1</name>
    <dbReference type="NCBI Taxonomy" id="3229034"/>
    <lineage>
        <taxon>Viruses</taxon>
        <taxon>Riboviria</taxon>
        <taxon>Orthornavirae</taxon>
        <taxon>Lenarviricota</taxon>
        <taxon>Amabiliviricetes</taxon>
        <taxon>Wolframvirales</taxon>
        <taxon>Narnaviridae</taxon>
        <taxon>Narnavirus</taxon>
    </lineage>
</organism>
<accession>A0AAU7YDF0</accession>
<feature type="compositionally biased region" description="Polar residues" evidence="1">
    <location>
        <begin position="347"/>
        <end position="370"/>
    </location>
</feature>
<proteinExistence type="predicted"/>
<evidence type="ECO:0000313" key="2">
    <source>
        <dbReference type="EMBL" id="XBY85592.1"/>
    </source>
</evidence>
<sequence length="370" mass="39917">MNAPAEANVAQTPAASRGRGRGRGGGPAPRGKATQGRVSVPKAQNAKIGPNRLLEVEWVKDSILKGNCFVLFAGSGQPGDQQWTFHHPIGETPLDARDWVATPTRDISFLLQRRESEALVAWKRQSELAKRHAVLRLQVGRRLAEDGQTEVWSFQGAPAIQPTIQSCMTAAKAAGANESEWLSYADQAVRVAEQSFKEALRTQPIPAEWIGANPKPHHETMGGPLGDHPQKAISFLKGYSVAAANVAEQSFKEALRTQPIPEEWIGANPKPHYETMGGPLGDHPQKAISFLKGYSVAAAKDKVIRVAIGLDQTDEDSEPPSDPESDAEEATPVVSKPVVSIERKPMTTPTHSREMSQGSAVSSLSKGKKT</sequence>
<reference evidence="2" key="1">
    <citation type="submission" date="2024-05" db="EMBL/GenBank/DDBJ databases">
        <title>Viral Diversity and Horizontal Gene Transfer Among Viruses in Setosphaeria turcica Population from Northern Corn Leaf Blight of Maize.</title>
        <authorList>
            <person name="Jia J."/>
            <person name="Mu F."/>
        </authorList>
    </citation>
    <scope>NUCLEOTIDE SEQUENCE</scope>
    <source>
        <strain evidence="2">ZZ2</strain>
    </source>
</reference>
<name>A0AAU7YDF0_9VIRU</name>
<feature type="region of interest" description="Disordered" evidence="1">
    <location>
        <begin position="1"/>
        <end position="44"/>
    </location>
</feature>
<feature type="region of interest" description="Disordered" evidence="1">
    <location>
        <begin position="310"/>
        <end position="370"/>
    </location>
</feature>